<keyword evidence="8" id="KW-0443">Lipid metabolism</keyword>
<comment type="caution">
    <text evidence="11">The sequence shown here is derived from an EMBL/GenBank/DDBJ whole genome shotgun (WGS) entry which is preliminary data.</text>
</comment>
<protein>
    <recommendedName>
        <fullName evidence="3 10">Lipid-A-disaccharide synthase</fullName>
        <ecNumber evidence="2 10">2.4.1.182</ecNumber>
    </recommendedName>
</protein>
<dbReference type="RefSeq" id="WP_101357619.1">
    <property type="nucleotide sequence ID" value="NZ_NKXO01000004.1"/>
</dbReference>
<evidence type="ECO:0000256" key="4">
    <source>
        <dbReference type="ARBA" id="ARBA00022516"/>
    </source>
</evidence>
<dbReference type="AlphaFoldDB" id="A0A2N3IJY3"/>
<evidence type="ECO:0000256" key="7">
    <source>
        <dbReference type="ARBA" id="ARBA00022679"/>
    </source>
</evidence>
<dbReference type="InterPro" id="IPR003835">
    <property type="entry name" value="Glyco_trans_19"/>
</dbReference>
<comment type="catalytic activity">
    <reaction evidence="9">
        <text>a lipid X + a UDP-2-N,3-O-bis[(3R)-3-hydroxyacyl]-alpha-D-glucosamine = a lipid A disaccharide + UDP + H(+)</text>
        <dbReference type="Rhea" id="RHEA:67828"/>
        <dbReference type="ChEBI" id="CHEBI:15378"/>
        <dbReference type="ChEBI" id="CHEBI:58223"/>
        <dbReference type="ChEBI" id="CHEBI:137748"/>
        <dbReference type="ChEBI" id="CHEBI:176338"/>
        <dbReference type="ChEBI" id="CHEBI:176343"/>
        <dbReference type="EC" id="2.4.1.182"/>
    </reaction>
</comment>
<dbReference type="PANTHER" id="PTHR30372:SF4">
    <property type="entry name" value="LIPID-A-DISACCHARIDE SYNTHASE, MITOCHONDRIAL-RELATED"/>
    <property type="match status" value="1"/>
</dbReference>
<dbReference type="NCBIfam" id="TIGR00215">
    <property type="entry name" value="lpxB"/>
    <property type="match status" value="1"/>
</dbReference>
<keyword evidence="4" id="KW-0444">Lipid biosynthesis</keyword>
<dbReference type="SUPFAM" id="SSF53756">
    <property type="entry name" value="UDP-Glycosyltransferase/glycogen phosphorylase"/>
    <property type="match status" value="1"/>
</dbReference>
<dbReference type="EMBL" id="NKXO01000004">
    <property type="protein sequence ID" value="PKQ70624.1"/>
    <property type="molecule type" value="Genomic_DNA"/>
</dbReference>
<dbReference type="GO" id="GO:0009245">
    <property type="term" value="P:lipid A biosynthetic process"/>
    <property type="evidence" value="ECO:0007669"/>
    <property type="project" value="UniProtKB-UniRule"/>
</dbReference>
<dbReference type="Pfam" id="PF02684">
    <property type="entry name" value="LpxB"/>
    <property type="match status" value="1"/>
</dbReference>
<evidence type="ECO:0000256" key="8">
    <source>
        <dbReference type="ARBA" id="ARBA00023098"/>
    </source>
</evidence>
<reference evidence="11 12" key="1">
    <citation type="submission" date="2017-06" db="EMBL/GenBank/DDBJ databases">
        <title>Raineya orbicola gen. nov., sp. nov. a slightly thermophilic bacterium of the phylum Bacteroidetes and the description of Raineyaceae fam. nov.</title>
        <authorList>
            <person name="Albuquerque L."/>
            <person name="Polonia A.R.M."/>
            <person name="Barroso C."/>
            <person name="Froufe H.J.C."/>
            <person name="Lage O."/>
            <person name="Lobo-Da-Cunha A."/>
            <person name="Egas C."/>
            <person name="Da Costa M.S."/>
        </authorList>
    </citation>
    <scope>NUCLEOTIDE SEQUENCE [LARGE SCALE GENOMIC DNA]</scope>
    <source>
        <strain evidence="11 12">SPSPC-11</strain>
    </source>
</reference>
<evidence type="ECO:0000256" key="5">
    <source>
        <dbReference type="ARBA" id="ARBA00022556"/>
    </source>
</evidence>
<evidence type="ECO:0000313" key="11">
    <source>
        <dbReference type="EMBL" id="PKQ70624.1"/>
    </source>
</evidence>
<keyword evidence="7" id="KW-0808">Transferase</keyword>
<evidence type="ECO:0000256" key="3">
    <source>
        <dbReference type="ARBA" id="ARBA00020902"/>
    </source>
</evidence>
<sequence>MKYYLVVGERSGDLHASNLMKAIKNLDSQADFRFLGGEQMQAVGGTMFQHYKEIAVMGFLEVLSKISKIFKFLSLCKKDILNYQPDVVILVDFAGFNMRIARFCKKHNIRTFYYISPKIWAWNTKRAYKIKKYVDRMFVILPFEKDFYKKFHYEVDYVGNPLLDAINSYKGDENFFKKNNLSPQKPILAVLPGSRRSELHYILPIMLSCKPYFADFQWVVAGVDNVPTEMYDICKKYEVPVLYNQTYDLLAHAHTAIVTSGTATLETALFSVPQVVCYKGNALSYQIAKRLVQVRYISLVNLIMNQQVVCELIQNNLTTENLRQELEKIVSGEGREKMLQNYLTLKHIMGSVGASQTAAHKMIDYLSK</sequence>
<dbReference type="EC" id="2.4.1.182" evidence="2 10"/>
<comment type="function">
    <text evidence="1">Condensation of UDP-2,3-diacylglucosamine and 2,3-diacylglucosamine-1-phosphate to form lipid A disaccharide, a precursor of lipid A, a phosphorylated glycolipid that anchors the lipopolysaccharide to the outer membrane of the cell.</text>
</comment>
<proteinExistence type="predicted"/>
<dbReference type="GO" id="GO:0005543">
    <property type="term" value="F:phospholipid binding"/>
    <property type="evidence" value="ECO:0007669"/>
    <property type="project" value="TreeGrafter"/>
</dbReference>
<keyword evidence="12" id="KW-1185">Reference proteome</keyword>
<evidence type="ECO:0000256" key="6">
    <source>
        <dbReference type="ARBA" id="ARBA00022676"/>
    </source>
</evidence>
<evidence type="ECO:0000256" key="2">
    <source>
        <dbReference type="ARBA" id="ARBA00012687"/>
    </source>
</evidence>
<keyword evidence="6" id="KW-0328">Glycosyltransferase</keyword>
<organism evidence="11 12">
    <name type="scientific">Raineya orbicola</name>
    <dbReference type="NCBI Taxonomy" id="2016530"/>
    <lineage>
        <taxon>Bacteria</taxon>
        <taxon>Pseudomonadati</taxon>
        <taxon>Bacteroidota</taxon>
        <taxon>Cytophagia</taxon>
        <taxon>Cytophagales</taxon>
        <taxon>Raineyaceae</taxon>
        <taxon>Raineya</taxon>
    </lineage>
</organism>
<evidence type="ECO:0000256" key="9">
    <source>
        <dbReference type="ARBA" id="ARBA00048975"/>
    </source>
</evidence>
<dbReference type="OrthoDB" id="9801642at2"/>
<gene>
    <name evidence="11" type="ORF">Rain11_0354</name>
</gene>
<dbReference type="GO" id="GO:0008915">
    <property type="term" value="F:lipid-A-disaccharide synthase activity"/>
    <property type="evidence" value="ECO:0007669"/>
    <property type="project" value="UniProtKB-UniRule"/>
</dbReference>
<dbReference type="Proteomes" id="UP000233387">
    <property type="component" value="Unassembled WGS sequence"/>
</dbReference>
<evidence type="ECO:0000256" key="10">
    <source>
        <dbReference type="NCBIfam" id="TIGR00215"/>
    </source>
</evidence>
<evidence type="ECO:0000313" key="12">
    <source>
        <dbReference type="Proteomes" id="UP000233387"/>
    </source>
</evidence>
<evidence type="ECO:0000256" key="1">
    <source>
        <dbReference type="ARBA" id="ARBA00002056"/>
    </source>
</evidence>
<name>A0A2N3IJY3_9BACT</name>
<keyword evidence="5" id="KW-0441">Lipid A biosynthesis</keyword>
<dbReference type="GO" id="GO:0016020">
    <property type="term" value="C:membrane"/>
    <property type="evidence" value="ECO:0007669"/>
    <property type="project" value="GOC"/>
</dbReference>
<accession>A0A2N3IJY3</accession>
<dbReference type="PANTHER" id="PTHR30372">
    <property type="entry name" value="LIPID-A-DISACCHARIDE SYNTHASE"/>
    <property type="match status" value="1"/>
</dbReference>